<proteinExistence type="predicted"/>
<dbReference type="EMBL" id="JBHSON010000082">
    <property type="protein sequence ID" value="MFC5752162.1"/>
    <property type="molecule type" value="Genomic_DNA"/>
</dbReference>
<evidence type="ECO:0000313" key="2">
    <source>
        <dbReference type="EMBL" id="MFC5752162.1"/>
    </source>
</evidence>
<dbReference type="Proteomes" id="UP001596074">
    <property type="component" value="Unassembled WGS sequence"/>
</dbReference>
<organism evidence="2 3">
    <name type="scientific">Actinomadura rugatobispora</name>
    <dbReference type="NCBI Taxonomy" id="1994"/>
    <lineage>
        <taxon>Bacteria</taxon>
        <taxon>Bacillati</taxon>
        <taxon>Actinomycetota</taxon>
        <taxon>Actinomycetes</taxon>
        <taxon>Streptosporangiales</taxon>
        <taxon>Thermomonosporaceae</taxon>
        <taxon>Actinomadura</taxon>
    </lineage>
</organism>
<name>A0ABW1ABX6_9ACTN</name>
<dbReference type="RefSeq" id="WP_378288125.1">
    <property type="nucleotide sequence ID" value="NZ_JBHSON010000082.1"/>
</dbReference>
<reference evidence="3" key="1">
    <citation type="journal article" date="2019" name="Int. J. Syst. Evol. Microbiol.">
        <title>The Global Catalogue of Microorganisms (GCM) 10K type strain sequencing project: providing services to taxonomists for standard genome sequencing and annotation.</title>
        <authorList>
            <consortium name="The Broad Institute Genomics Platform"/>
            <consortium name="The Broad Institute Genome Sequencing Center for Infectious Disease"/>
            <person name="Wu L."/>
            <person name="Ma J."/>
        </authorList>
    </citation>
    <scope>NUCLEOTIDE SEQUENCE [LARGE SCALE GENOMIC DNA]</scope>
    <source>
        <strain evidence="3">KCTC 42087</strain>
    </source>
</reference>
<protein>
    <submittedName>
        <fullName evidence="2">Uncharacterized protein</fullName>
    </submittedName>
</protein>
<evidence type="ECO:0000256" key="1">
    <source>
        <dbReference type="SAM" id="MobiDB-lite"/>
    </source>
</evidence>
<accession>A0ABW1ABX6</accession>
<keyword evidence="3" id="KW-1185">Reference proteome</keyword>
<comment type="caution">
    <text evidence="2">The sequence shown here is derived from an EMBL/GenBank/DDBJ whole genome shotgun (WGS) entry which is preliminary data.</text>
</comment>
<sequence>MGYPAVSAVRSPPPGATQSGRTVVFDTGPSSRSLRAGRWPRARRGPPQRKKVLINVVLHAMKASGLTPEPQNA</sequence>
<gene>
    <name evidence="2" type="ORF">ACFPZN_41685</name>
</gene>
<feature type="region of interest" description="Disordered" evidence="1">
    <location>
        <begin position="1"/>
        <end position="47"/>
    </location>
</feature>
<feature type="compositionally biased region" description="Basic residues" evidence="1">
    <location>
        <begin position="38"/>
        <end position="47"/>
    </location>
</feature>
<evidence type="ECO:0000313" key="3">
    <source>
        <dbReference type="Proteomes" id="UP001596074"/>
    </source>
</evidence>